<dbReference type="PRINTS" id="PR01415">
    <property type="entry name" value="ANKYRIN"/>
</dbReference>
<dbReference type="SMART" id="SM00248">
    <property type="entry name" value="ANK"/>
    <property type="match status" value="3"/>
</dbReference>
<dbReference type="GeneTree" id="ENSGT00940000160188"/>
<dbReference type="Pfam" id="PF13176">
    <property type="entry name" value="TPR_7"/>
    <property type="match status" value="1"/>
</dbReference>
<dbReference type="PANTHER" id="PTHR46358:SF1">
    <property type="entry name" value="TONSOKU-LIKE PROTEIN"/>
    <property type="match status" value="1"/>
</dbReference>
<evidence type="ECO:0000256" key="3">
    <source>
        <dbReference type="ARBA" id="ARBA00022737"/>
    </source>
</evidence>
<dbReference type="InterPro" id="IPR019734">
    <property type="entry name" value="TPR_rpt"/>
</dbReference>
<dbReference type="SUPFAM" id="SSF48403">
    <property type="entry name" value="Ankyrin repeat"/>
    <property type="match status" value="1"/>
</dbReference>
<reference evidence="7" key="2">
    <citation type="submission" date="2025-08" db="UniProtKB">
        <authorList>
            <consortium name="Ensembl"/>
        </authorList>
    </citation>
    <scope>IDENTIFICATION</scope>
</reference>
<dbReference type="SMART" id="SM00028">
    <property type="entry name" value="TPR"/>
    <property type="match status" value="3"/>
</dbReference>
<dbReference type="PROSITE" id="PS50088">
    <property type="entry name" value="ANK_REPEAT"/>
    <property type="match status" value="3"/>
</dbReference>
<evidence type="ECO:0000313" key="7">
    <source>
        <dbReference type="Ensembl" id="ENSSHBP00005001309.1"/>
    </source>
</evidence>
<accession>A0A672TI44</accession>
<dbReference type="GO" id="GO:0000724">
    <property type="term" value="P:double-strand break repair via homologous recombination"/>
    <property type="evidence" value="ECO:0007669"/>
    <property type="project" value="TreeGrafter"/>
</dbReference>
<feature type="region of interest" description="Disordered" evidence="6">
    <location>
        <begin position="281"/>
        <end position="327"/>
    </location>
</feature>
<dbReference type="GO" id="GO:0031297">
    <property type="term" value="P:replication fork processing"/>
    <property type="evidence" value="ECO:0007669"/>
    <property type="project" value="TreeGrafter"/>
</dbReference>
<reference evidence="7 8" key="1">
    <citation type="submission" date="2019-11" db="EMBL/GenBank/DDBJ databases">
        <title>Strigops habroptila (kakapo) genome, bStrHab1, primary haplotype, v2.</title>
        <authorList>
            <person name="Jarvis E.D."/>
            <person name="Howard J."/>
            <person name="Rhie A."/>
            <person name="Phillippy A."/>
            <person name="Korlach J."/>
            <person name="Digby A."/>
            <person name="Iorns D."/>
            <person name="Eason D."/>
            <person name="Robertson B."/>
            <person name="Raemaekers T."/>
            <person name="Howe K."/>
            <person name="Lewin H."/>
            <person name="Damas J."/>
            <person name="Hastie A."/>
            <person name="Tracey A."/>
            <person name="Chow W."/>
            <person name="Fedrigo O."/>
        </authorList>
    </citation>
    <scope>NUCLEOTIDE SEQUENCE [LARGE SCALE GENOMIC DNA]</scope>
</reference>
<dbReference type="Proteomes" id="UP000472266">
    <property type="component" value="Chromosome 1"/>
</dbReference>
<keyword evidence="8" id="KW-1185">Reference proteome</keyword>
<evidence type="ECO:0000256" key="2">
    <source>
        <dbReference type="ARBA" id="ARBA00022614"/>
    </source>
</evidence>
<dbReference type="PANTHER" id="PTHR46358">
    <property type="entry name" value="TONSOKU-LIKE PROTEIN"/>
    <property type="match status" value="1"/>
</dbReference>
<keyword evidence="3" id="KW-0677">Repeat</keyword>
<sequence length="438" mass="47013">MKARLYLNLGLVSDSLREPAQRDHFLKKSIFLAEQGGLQEDLYRAHFNRGSILLRDGDPTGALRSLSRARECARSLGDRAMESECCAGSGRMRSPRVPAVLPPGGARLSAPCPAATRVLRLLRALEEAGGDAAAALPLCEQLGDTCSRHGDYARALAFYQRQLGLAQALARPPRELAVIHVSLATTFGDLRDPARALHHFRQELALHRGDALEVRPLRPPGGLWALGCSLGSLGAHWGPWGHPLAAPQRPVAPHSAPERPLARAARDAAALWPAAGAAAAAGGAAQGRGRGRGRREPRPPGGAGGRFGVSPPPHRSSLPQWNRRNERGETPLHRACIEGDLRRVRLLLQQGHPVNPRDYCGWTPLHEACNHGHLEIVRELLARGAARDDPGGPGCDGVTPLHDALSCGHFEVAQLLLQHGASVSARDSRWSRGGQWGL</sequence>
<dbReference type="SUPFAM" id="SSF48452">
    <property type="entry name" value="TPR-like"/>
    <property type="match status" value="1"/>
</dbReference>
<dbReference type="Pfam" id="PF12796">
    <property type="entry name" value="Ank_2"/>
    <property type="match status" value="1"/>
</dbReference>
<dbReference type="InParanoid" id="A0A672TI44"/>
<evidence type="ECO:0000256" key="4">
    <source>
        <dbReference type="ARBA" id="ARBA00023242"/>
    </source>
</evidence>
<keyword evidence="4" id="KW-0539">Nucleus</keyword>
<proteinExistence type="predicted"/>
<dbReference type="GO" id="GO:0043596">
    <property type="term" value="C:nuclear replication fork"/>
    <property type="evidence" value="ECO:0007669"/>
    <property type="project" value="TreeGrafter"/>
</dbReference>
<dbReference type="PROSITE" id="PS50297">
    <property type="entry name" value="ANK_REP_REGION"/>
    <property type="match status" value="3"/>
</dbReference>
<keyword evidence="2" id="KW-0433">Leucine-rich repeat</keyword>
<feature type="repeat" description="ANK" evidence="5">
    <location>
        <begin position="327"/>
        <end position="359"/>
    </location>
</feature>
<dbReference type="InterPro" id="IPR011990">
    <property type="entry name" value="TPR-like_helical_dom_sf"/>
</dbReference>
<keyword evidence="5" id="KW-0040">ANK repeat</keyword>
<dbReference type="Gene3D" id="1.25.40.10">
    <property type="entry name" value="Tetratricopeptide repeat domain"/>
    <property type="match status" value="2"/>
</dbReference>
<feature type="repeat" description="ANK" evidence="5">
    <location>
        <begin position="396"/>
        <end position="428"/>
    </location>
</feature>
<dbReference type="Ensembl" id="ENSSHBT00005001570.1">
    <property type="protein sequence ID" value="ENSSHBP00005001309.1"/>
    <property type="gene ID" value="ENSSHBG00005001171.1"/>
</dbReference>
<evidence type="ECO:0000256" key="6">
    <source>
        <dbReference type="SAM" id="MobiDB-lite"/>
    </source>
</evidence>
<organism evidence="7 8">
    <name type="scientific">Strigops habroptila</name>
    <name type="common">Kakapo</name>
    <dbReference type="NCBI Taxonomy" id="2489341"/>
    <lineage>
        <taxon>Eukaryota</taxon>
        <taxon>Metazoa</taxon>
        <taxon>Chordata</taxon>
        <taxon>Craniata</taxon>
        <taxon>Vertebrata</taxon>
        <taxon>Euteleostomi</taxon>
        <taxon>Archelosauria</taxon>
        <taxon>Archosauria</taxon>
        <taxon>Dinosauria</taxon>
        <taxon>Saurischia</taxon>
        <taxon>Theropoda</taxon>
        <taxon>Coelurosauria</taxon>
        <taxon>Aves</taxon>
        <taxon>Neognathae</taxon>
        <taxon>Neoaves</taxon>
        <taxon>Telluraves</taxon>
        <taxon>Australaves</taxon>
        <taxon>Psittaciformes</taxon>
        <taxon>Psittacidae</taxon>
        <taxon>Strigops</taxon>
    </lineage>
</organism>
<name>A0A672TI44_STRHB</name>
<protein>
    <submittedName>
        <fullName evidence="7">Uncharacterized protein</fullName>
    </submittedName>
</protein>
<evidence type="ECO:0000256" key="5">
    <source>
        <dbReference type="PROSITE-ProRule" id="PRU00023"/>
    </source>
</evidence>
<dbReference type="InterPro" id="IPR002110">
    <property type="entry name" value="Ankyrin_rpt"/>
</dbReference>
<dbReference type="InterPro" id="IPR052311">
    <property type="entry name" value="MMS22L-TONSL_complex_comp"/>
</dbReference>
<dbReference type="Gene3D" id="1.25.40.20">
    <property type="entry name" value="Ankyrin repeat-containing domain"/>
    <property type="match status" value="1"/>
</dbReference>
<dbReference type="OMA" id="RAMESEC"/>
<dbReference type="InterPro" id="IPR036770">
    <property type="entry name" value="Ankyrin_rpt-contain_sf"/>
</dbReference>
<evidence type="ECO:0000256" key="1">
    <source>
        <dbReference type="ARBA" id="ARBA00004123"/>
    </source>
</evidence>
<comment type="subcellular location">
    <subcellularLocation>
        <location evidence="1">Nucleus</location>
    </subcellularLocation>
</comment>
<reference evidence="7" key="3">
    <citation type="submission" date="2025-09" db="UniProtKB">
        <authorList>
            <consortium name="Ensembl"/>
        </authorList>
    </citation>
    <scope>IDENTIFICATION</scope>
</reference>
<feature type="repeat" description="ANK" evidence="5">
    <location>
        <begin position="360"/>
        <end position="385"/>
    </location>
</feature>
<dbReference type="AlphaFoldDB" id="A0A672TI44"/>
<evidence type="ECO:0000313" key="8">
    <source>
        <dbReference type="Proteomes" id="UP000472266"/>
    </source>
</evidence>